<dbReference type="InParanoid" id="A0A3N4LYA9"/>
<evidence type="ECO:0000313" key="2">
    <source>
        <dbReference type="Proteomes" id="UP000267821"/>
    </source>
</evidence>
<organism evidence="1 2">
    <name type="scientific">Terfezia boudieri ATCC MYA-4762</name>
    <dbReference type="NCBI Taxonomy" id="1051890"/>
    <lineage>
        <taxon>Eukaryota</taxon>
        <taxon>Fungi</taxon>
        <taxon>Dikarya</taxon>
        <taxon>Ascomycota</taxon>
        <taxon>Pezizomycotina</taxon>
        <taxon>Pezizomycetes</taxon>
        <taxon>Pezizales</taxon>
        <taxon>Pezizaceae</taxon>
        <taxon>Terfezia</taxon>
    </lineage>
</organism>
<dbReference type="Gene3D" id="1.10.238.10">
    <property type="entry name" value="EF-hand"/>
    <property type="match status" value="1"/>
</dbReference>
<proteinExistence type="predicted"/>
<keyword evidence="2" id="KW-1185">Reference proteome</keyword>
<sequence length="85" mass="9768">MNGFIRLCALKIKYRDEQAELEHAYRLFTINTDGPITIFDLKRIARELKENVTDEQLTDMLMEASGGMTVNLNEFEGVMKRTGVL</sequence>
<reference evidence="1 2" key="1">
    <citation type="journal article" date="2018" name="Nat. Ecol. Evol.">
        <title>Pezizomycetes genomes reveal the molecular basis of ectomycorrhizal truffle lifestyle.</title>
        <authorList>
            <person name="Murat C."/>
            <person name="Payen T."/>
            <person name="Noel B."/>
            <person name="Kuo A."/>
            <person name="Morin E."/>
            <person name="Chen J."/>
            <person name="Kohler A."/>
            <person name="Krizsan K."/>
            <person name="Balestrini R."/>
            <person name="Da Silva C."/>
            <person name="Montanini B."/>
            <person name="Hainaut M."/>
            <person name="Levati E."/>
            <person name="Barry K.W."/>
            <person name="Belfiori B."/>
            <person name="Cichocki N."/>
            <person name="Clum A."/>
            <person name="Dockter R.B."/>
            <person name="Fauchery L."/>
            <person name="Guy J."/>
            <person name="Iotti M."/>
            <person name="Le Tacon F."/>
            <person name="Lindquist E.A."/>
            <person name="Lipzen A."/>
            <person name="Malagnac F."/>
            <person name="Mello A."/>
            <person name="Molinier V."/>
            <person name="Miyauchi S."/>
            <person name="Poulain J."/>
            <person name="Riccioni C."/>
            <person name="Rubini A."/>
            <person name="Sitrit Y."/>
            <person name="Splivallo R."/>
            <person name="Traeger S."/>
            <person name="Wang M."/>
            <person name="Zifcakova L."/>
            <person name="Wipf D."/>
            <person name="Zambonelli A."/>
            <person name="Paolocci F."/>
            <person name="Nowrousian M."/>
            <person name="Ottonello S."/>
            <person name="Baldrian P."/>
            <person name="Spatafora J.W."/>
            <person name="Henrissat B."/>
            <person name="Nagy L.G."/>
            <person name="Aury J.M."/>
            <person name="Wincker P."/>
            <person name="Grigoriev I.V."/>
            <person name="Bonfante P."/>
            <person name="Martin F.M."/>
        </authorList>
    </citation>
    <scope>NUCLEOTIDE SEQUENCE [LARGE SCALE GENOMIC DNA]</scope>
    <source>
        <strain evidence="1 2">ATCC MYA-4762</strain>
    </source>
</reference>
<gene>
    <name evidence="1" type="ORF">L211DRAFT_825929</name>
</gene>
<dbReference type="InterPro" id="IPR011992">
    <property type="entry name" value="EF-hand-dom_pair"/>
</dbReference>
<protein>
    <recommendedName>
        <fullName evidence="3">EF-hand</fullName>
    </recommendedName>
</protein>
<evidence type="ECO:0000313" key="1">
    <source>
        <dbReference type="EMBL" id="RPB23035.1"/>
    </source>
</evidence>
<dbReference type="OrthoDB" id="26525at2759"/>
<name>A0A3N4LYA9_9PEZI</name>
<dbReference type="SUPFAM" id="SSF47473">
    <property type="entry name" value="EF-hand"/>
    <property type="match status" value="1"/>
</dbReference>
<accession>A0A3N4LYA9</accession>
<evidence type="ECO:0008006" key="3">
    <source>
        <dbReference type="Google" id="ProtNLM"/>
    </source>
</evidence>
<dbReference type="Proteomes" id="UP000267821">
    <property type="component" value="Unassembled WGS sequence"/>
</dbReference>
<dbReference type="EMBL" id="ML121548">
    <property type="protein sequence ID" value="RPB23035.1"/>
    <property type="molecule type" value="Genomic_DNA"/>
</dbReference>
<dbReference type="AlphaFoldDB" id="A0A3N4LYA9"/>
<dbReference type="STRING" id="1051890.A0A3N4LYA9"/>